<dbReference type="AlphaFoldDB" id="A0A939BYX9"/>
<sequence>MMSSTARDFSVRVLQSTQSAVGDTGTTDVTGIADLLDIALGCGVADYAGVCEQDPHLPGSFTTVAPTHHLVRAADRQQLHNQHGPYRQTRSQLGVLTSPDVAADARWPLWGPAAAALGIGSVMSVALRGRRTFGAVTFYTATPRPPTADQIAQAAVIATSISIVLASRPVRALITSPRSRDQIGQAQGILMQQHQLTADEALDMLRRLCHDDNRTLADLAGSVVDGWAS</sequence>
<organism evidence="4 5">
    <name type="scientific">Nakamurella flavida</name>
    <dbReference type="NCBI Taxonomy" id="363630"/>
    <lineage>
        <taxon>Bacteria</taxon>
        <taxon>Bacillati</taxon>
        <taxon>Actinomycetota</taxon>
        <taxon>Actinomycetes</taxon>
        <taxon>Nakamurellales</taxon>
        <taxon>Nakamurellaceae</taxon>
        <taxon>Nakamurella</taxon>
    </lineage>
</organism>
<dbReference type="Pfam" id="PF03861">
    <property type="entry name" value="ANTAR"/>
    <property type="match status" value="1"/>
</dbReference>
<evidence type="ECO:0000256" key="2">
    <source>
        <dbReference type="ARBA" id="ARBA00023163"/>
    </source>
</evidence>
<dbReference type="PROSITE" id="PS50921">
    <property type="entry name" value="ANTAR"/>
    <property type="match status" value="1"/>
</dbReference>
<name>A0A939BYX9_9ACTN</name>
<dbReference type="SUPFAM" id="SSF52172">
    <property type="entry name" value="CheY-like"/>
    <property type="match status" value="1"/>
</dbReference>
<dbReference type="RefSeq" id="WP_205255297.1">
    <property type="nucleotide sequence ID" value="NZ_BAAAPV010000001.1"/>
</dbReference>
<dbReference type="SUPFAM" id="SSF55781">
    <property type="entry name" value="GAF domain-like"/>
    <property type="match status" value="1"/>
</dbReference>
<evidence type="ECO:0000313" key="5">
    <source>
        <dbReference type="Proteomes" id="UP000663801"/>
    </source>
</evidence>
<keyword evidence="1" id="KW-0805">Transcription regulation</keyword>
<gene>
    <name evidence="4" type="ORF">JL107_01715</name>
</gene>
<dbReference type="InterPro" id="IPR036388">
    <property type="entry name" value="WH-like_DNA-bd_sf"/>
</dbReference>
<protein>
    <submittedName>
        <fullName evidence="4">GAF and ANTAR domain-containing protein</fullName>
    </submittedName>
</protein>
<keyword evidence="2" id="KW-0804">Transcription</keyword>
<proteinExistence type="predicted"/>
<feature type="domain" description="ANTAR" evidence="3">
    <location>
        <begin position="163"/>
        <end position="224"/>
    </location>
</feature>
<dbReference type="Proteomes" id="UP000663801">
    <property type="component" value="Unassembled WGS sequence"/>
</dbReference>
<dbReference type="InterPro" id="IPR029016">
    <property type="entry name" value="GAF-like_dom_sf"/>
</dbReference>
<dbReference type="Gene3D" id="1.10.10.10">
    <property type="entry name" value="Winged helix-like DNA-binding domain superfamily/Winged helix DNA-binding domain"/>
    <property type="match status" value="1"/>
</dbReference>
<dbReference type="InterPro" id="IPR011006">
    <property type="entry name" value="CheY-like_superfamily"/>
</dbReference>
<accession>A0A939BYX9</accession>
<evidence type="ECO:0000313" key="4">
    <source>
        <dbReference type="EMBL" id="MBM9475153.1"/>
    </source>
</evidence>
<keyword evidence="5" id="KW-1185">Reference proteome</keyword>
<dbReference type="SMART" id="SM01012">
    <property type="entry name" value="ANTAR"/>
    <property type="match status" value="1"/>
</dbReference>
<comment type="caution">
    <text evidence="4">The sequence shown here is derived from an EMBL/GenBank/DDBJ whole genome shotgun (WGS) entry which is preliminary data.</text>
</comment>
<dbReference type="Gene3D" id="3.30.450.40">
    <property type="match status" value="1"/>
</dbReference>
<dbReference type="InterPro" id="IPR005561">
    <property type="entry name" value="ANTAR"/>
</dbReference>
<evidence type="ECO:0000256" key="1">
    <source>
        <dbReference type="ARBA" id="ARBA00023015"/>
    </source>
</evidence>
<dbReference type="GO" id="GO:0003723">
    <property type="term" value="F:RNA binding"/>
    <property type="evidence" value="ECO:0007669"/>
    <property type="project" value="InterPro"/>
</dbReference>
<evidence type="ECO:0000259" key="3">
    <source>
        <dbReference type="PROSITE" id="PS50921"/>
    </source>
</evidence>
<reference evidence="4" key="1">
    <citation type="submission" date="2021-01" db="EMBL/GenBank/DDBJ databases">
        <title>KCTC 19127 draft genome.</title>
        <authorList>
            <person name="An D."/>
        </authorList>
    </citation>
    <scope>NUCLEOTIDE SEQUENCE</scope>
    <source>
        <strain evidence="4">KCTC 19127</strain>
    </source>
</reference>
<dbReference type="EMBL" id="JAERWL010000002">
    <property type="protein sequence ID" value="MBM9475153.1"/>
    <property type="molecule type" value="Genomic_DNA"/>
</dbReference>